<dbReference type="FunFam" id="3.30.70.260:FF:000008">
    <property type="entry name" value="D-3-phosphoglycerate dehydrogenase, chloroplastic"/>
    <property type="match status" value="1"/>
</dbReference>
<keyword evidence="4 11" id="KW-0312">Gluconeogenesis</keyword>
<dbReference type="Pfam" id="PF01842">
    <property type="entry name" value="ACT"/>
    <property type="match status" value="1"/>
</dbReference>
<gene>
    <name evidence="14" type="primary">sdhB_2</name>
    <name evidence="14" type="ORF">SRABI133_04382</name>
</gene>
<dbReference type="InterPro" id="IPR029009">
    <property type="entry name" value="ASB_dom_sf"/>
</dbReference>
<evidence type="ECO:0000259" key="13">
    <source>
        <dbReference type="PROSITE" id="PS51671"/>
    </source>
</evidence>
<evidence type="ECO:0000256" key="8">
    <source>
        <dbReference type="ARBA" id="ARBA00023014"/>
    </source>
</evidence>
<dbReference type="PROSITE" id="PS51671">
    <property type="entry name" value="ACT"/>
    <property type="match status" value="1"/>
</dbReference>
<keyword evidence="9 11" id="KW-0456">Lyase</keyword>
<sequence>MGHYTMKYRSAFDIIGPVMIGPSSSHTAGAARIGRVARTLFGKQPKKAIISLYGSFAKTYRGHGTDVAVVGGILDFDTDDERIPASLTIAEEAGMEVTFTIEDTVMDHPNTVKIRLFDEDKEIELVGISIGGGTIEITELNTFKLKLSGENPAILVVHNDVFGIISSVSTVLANHEINIGHMEVSRKEKGQMALMVIEVDQKIKGEIMKEIEGLENVSQVIRMVE</sequence>
<keyword evidence="8 11" id="KW-0411">Iron-sulfur</keyword>
<name>A0A9W4L4H6_9BACI</name>
<dbReference type="PANTHER" id="PTHR30182">
    <property type="entry name" value="L-SERINE DEHYDRATASE"/>
    <property type="match status" value="1"/>
</dbReference>
<dbReference type="NCBIfam" id="TIGR00719">
    <property type="entry name" value="sda_beta"/>
    <property type="match status" value="1"/>
</dbReference>
<evidence type="ECO:0000256" key="6">
    <source>
        <dbReference type="ARBA" id="ARBA00022723"/>
    </source>
</evidence>
<dbReference type="AlphaFoldDB" id="A0A9W4L4H6"/>
<evidence type="ECO:0000256" key="11">
    <source>
        <dbReference type="PIRNR" id="PIRNR036692"/>
    </source>
</evidence>
<dbReference type="InterPro" id="IPR002912">
    <property type="entry name" value="ACT_dom"/>
</dbReference>
<evidence type="ECO:0000256" key="7">
    <source>
        <dbReference type="ARBA" id="ARBA00023004"/>
    </source>
</evidence>
<dbReference type="GO" id="GO:0003941">
    <property type="term" value="F:L-serine ammonia-lyase activity"/>
    <property type="evidence" value="ECO:0007669"/>
    <property type="project" value="UniProtKB-UniRule"/>
</dbReference>
<evidence type="ECO:0000256" key="12">
    <source>
        <dbReference type="RuleBase" id="RU366059"/>
    </source>
</evidence>
<dbReference type="InterPro" id="IPR051318">
    <property type="entry name" value="Fe-S_L-Ser"/>
</dbReference>
<evidence type="ECO:0000313" key="14">
    <source>
        <dbReference type="EMBL" id="CAH0295401.1"/>
    </source>
</evidence>
<comment type="cofactor">
    <cofactor evidence="1 12">
        <name>[4Fe-4S] cluster</name>
        <dbReference type="ChEBI" id="CHEBI:49883"/>
    </cofactor>
</comment>
<feature type="domain" description="ACT" evidence="13">
    <location>
        <begin position="153"/>
        <end position="225"/>
    </location>
</feature>
<evidence type="ECO:0000256" key="2">
    <source>
        <dbReference type="ARBA" id="ARBA00004742"/>
    </source>
</evidence>
<dbReference type="InterPro" id="IPR005131">
    <property type="entry name" value="Ser_deHydtase_bsu"/>
</dbReference>
<evidence type="ECO:0000256" key="1">
    <source>
        <dbReference type="ARBA" id="ARBA00001966"/>
    </source>
</evidence>
<dbReference type="PIRSF" id="PIRSF036692">
    <property type="entry name" value="SDH_B"/>
    <property type="match status" value="1"/>
</dbReference>
<dbReference type="GO" id="GO:0051539">
    <property type="term" value="F:4 iron, 4 sulfur cluster binding"/>
    <property type="evidence" value="ECO:0007669"/>
    <property type="project" value="UniProtKB-UniRule"/>
</dbReference>
<evidence type="ECO:0000256" key="3">
    <source>
        <dbReference type="ARBA" id="ARBA00008636"/>
    </source>
</evidence>
<keyword evidence="6 11" id="KW-0479">Metal-binding</keyword>
<evidence type="ECO:0000256" key="9">
    <source>
        <dbReference type="ARBA" id="ARBA00023239"/>
    </source>
</evidence>
<evidence type="ECO:0000256" key="5">
    <source>
        <dbReference type="ARBA" id="ARBA00022485"/>
    </source>
</evidence>
<dbReference type="SUPFAM" id="SSF143548">
    <property type="entry name" value="Serine metabolism enzymes domain"/>
    <property type="match status" value="1"/>
</dbReference>
<evidence type="ECO:0000256" key="4">
    <source>
        <dbReference type="ARBA" id="ARBA00022432"/>
    </source>
</evidence>
<comment type="similarity">
    <text evidence="3 11 12">Belongs to the iron-sulfur dependent L-serine dehydratase family.</text>
</comment>
<dbReference type="PANTHER" id="PTHR30182:SF12">
    <property type="entry name" value="L-SERINE DEHYDRATASE, BETA CHAIN-RELATED"/>
    <property type="match status" value="1"/>
</dbReference>
<comment type="catalytic activity">
    <reaction evidence="10 11 12">
        <text>L-serine = pyruvate + NH4(+)</text>
        <dbReference type="Rhea" id="RHEA:19169"/>
        <dbReference type="ChEBI" id="CHEBI:15361"/>
        <dbReference type="ChEBI" id="CHEBI:28938"/>
        <dbReference type="ChEBI" id="CHEBI:33384"/>
        <dbReference type="EC" id="4.3.1.17"/>
    </reaction>
</comment>
<dbReference type="SUPFAM" id="SSF55021">
    <property type="entry name" value="ACT-like"/>
    <property type="match status" value="1"/>
</dbReference>
<dbReference type="EMBL" id="CAKKMG010000093">
    <property type="protein sequence ID" value="CAH0295401.1"/>
    <property type="molecule type" value="Genomic_DNA"/>
</dbReference>
<dbReference type="InterPro" id="IPR045865">
    <property type="entry name" value="ACT-like_dom_sf"/>
</dbReference>
<comment type="pathway">
    <text evidence="2 11">Carbohydrate biosynthesis; gluconeogenesis.</text>
</comment>
<protein>
    <recommendedName>
        <fullName evidence="11">L-serine deaminase</fullName>
    </recommendedName>
</protein>
<dbReference type="InterPro" id="IPR004643">
    <property type="entry name" value="Fe-S_L-Ser_bsu"/>
</dbReference>
<dbReference type="GO" id="GO:0006094">
    <property type="term" value="P:gluconeogenesis"/>
    <property type="evidence" value="ECO:0007669"/>
    <property type="project" value="UniProtKB-UniRule"/>
</dbReference>
<dbReference type="Gene3D" id="3.30.70.260">
    <property type="match status" value="1"/>
</dbReference>
<evidence type="ECO:0000256" key="10">
    <source>
        <dbReference type="ARBA" id="ARBA00049406"/>
    </source>
</evidence>
<dbReference type="Proteomes" id="UP000789326">
    <property type="component" value="Unassembled WGS sequence"/>
</dbReference>
<dbReference type="Pfam" id="PF03315">
    <property type="entry name" value="SDH_beta"/>
    <property type="match status" value="1"/>
</dbReference>
<reference evidence="14" key="1">
    <citation type="submission" date="2021-11" db="EMBL/GenBank/DDBJ databases">
        <authorList>
            <person name="Bulgarelli D."/>
        </authorList>
    </citation>
    <scope>NUCLEOTIDE SEQUENCE</scope>
    <source>
        <strain evidence="14">Bi133</strain>
    </source>
</reference>
<dbReference type="FunFam" id="3.30.1330.90:FF:000004">
    <property type="entry name" value="L-serine dehydratase, iron-sulfur-dependent subunit beta"/>
    <property type="match status" value="1"/>
</dbReference>
<accession>A0A9W4L4H6</accession>
<dbReference type="GO" id="GO:0046872">
    <property type="term" value="F:metal ion binding"/>
    <property type="evidence" value="ECO:0007669"/>
    <property type="project" value="UniProtKB-UniRule"/>
</dbReference>
<evidence type="ECO:0000313" key="15">
    <source>
        <dbReference type="Proteomes" id="UP000789326"/>
    </source>
</evidence>
<proteinExistence type="inferred from homology"/>
<dbReference type="Gene3D" id="3.30.1330.90">
    <property type="entry name" value="D-3-phosphoglycerate dehydrogenase, domain 3"/>
    <property type="match status" value="1"/>
</dbReference>
<organism evidence="14 15">
    <name type="scientific">Peribacillus simplex</name>
    <dbReference type="NCBI Taxonomy" id="1478"/>
    <lineage>
        <taxon>Bacteria</taxon>
        <taxon>Bacillati</taxon>
        <taxon>Bacillota</taxon>
        <taxon>Bacilli</taxon>
        <taxon>Bacillales</taxon>
        <taxon>Bacillaceae</taxon>
        <taxon>Peribacillus</taxon>
    </lineage>
</organism>
<comment type="caution">
    <text evidence="14">The sequence shown here is derived from an EMBL/GenBank/DDBJ whole genome shotgun (WGS) entry which is preliminary data.</text>
</comment>
<keyword evidence="7 11" id="KW-0408">Iron</keyword>
<dbReference type="CDD" id="cd04903">
    <property type="entry name" value="ACT_LSD"/>
    <property type="match status" value="1"/>
</dbReference>
<keyword evidence="5 11" id="KW-0004">4Fe-4S</keyword>